<dbReference type="Gene3D" id="1.20.140.160">
    <property type="match status" value="1"/>
</dbReference>
<evidence type="ECO:0000313" key="3">
    <source>
        <dbReference type="Proteomes" id="UP001597252"/>
    </source>
</evidence>
<feature type="domain" description="RNA polymerase sigma-70 region 4" evidence="1">
    <location>
        <begin position="117"/>
        <end position="154"/>
    </location>
</feature>
<reference evidence="3" key="1">
    <citation type="journal article" date="2019" name="Int. J. Syst. Evol. Microbiol.">
        <title>The Global Catalogue of Microorganisms (GCM) 10K type strain sequencing project: providing services to taxonomists for standard genome sequencing and annotation.</title>
        <authorList>
            <consortium name="The Broad Institute Genomics Platform"/>
            <consortium name="The Broad Institute Genome Sequencing Center for Infectious Disease"/>
            <person name="Wu L."/>
            <person name="Ma J."/>
        </authorList>
    </citation>
    <scope>NUCLEOTIDE SEQUENCE [LARGE SCALE GENOMIC DNA]</scope>
    <source>
        <strain evidence="3">CCM 8903</strain>
    </source>
</reference>
<gene>
    <name evidence="2" type="ORF">ACFQ5J_04320</name>
</gene>
<protein>
    <submittedName>
        <fullName evidence="2">Sigma-70 family RNA polymerase sigma factor</fullName>
    </submittedName>
</protein>
<organism evidence="2 3">
    <name type="scientific">Lacticaseibacillus baoqingensis</name>
    <dbReference type="NCBI Taxonomy" id="2486013"/>
    <lineage>
        <taxon>Bacteria</taxon>
        <taxon>Bacillati</taxon>
        <taxon>Bacillota</taxon>
        <taxon>Bacilli</taxon>
        <taxon>Lactobacillales</taxon>
        <taxon>Lactobacillaceae</taxon>
        <taxon>Lacticaseibacillus</taxon>
    </lineage>
</organism>
<accession>A0ABW4E5N1</accession>
<evidence type="ECO:0000259" key="1">
    <source>
        <dbReference type="Pfam" id="PF04545"/>
    </source>
</evidence>
<dbReference type="SUPFAM" id="SSF88659">
    <property type="entry name" value="Sigma3 and sigma4 domains of RNA polymerase sigma factors"/>
    <property type="match status" value="1"/>
</dbReference>
<name>A0ABW4E5N1_9LACO</name>
<dbReference type="Pfam" id="PF04545">
    <property type="entry name" value="Sigma70_r4"/>
    <property type="match status" value="1"/>
</dbReference>
<dbReference type="Proteomes" id="UP001597252">
    <property type="component" value="Unassembled WGS sequence"/>
</dbReference>
<dbReference type="RefSeq" id="WP_164508507.1">
    <property type="nucleotide sequence ID" value="NZ_JBHTON010000009.1"/>
</dbReference>
<comment type="caution">
    <text evidence="2">The sequence shown here is derived from an EMBL/GenBank/DDBJ whole genome shotgun (WGS) entry which is preliminary data.</text>
</comment>
<dbReference type="EMBL" id="JBHTON010000009">
    <property type="protein sequence ID" value="MFD1484456.1"/>
    <property type="molecule type" value="Genomic_DNA"/>
</dbReference>
<dbReference type="InterPro" id="IPR013324">
    <property type="entry name" value="RNA_pol_sigma_r3/r4-like"/>
</dbReference>
<evidence type="ECO:0000313" key="2">
    <source>
        <dbReference type="EMBL" id="MFD1484456.1"/>
    </source>
</evidence>
<sequence>MMTGYALLLANPAVVRWAVKQLGLTPQAADYDDYVSLGEARYLYYFDRMQPPLKTPQQQAKFNRDAAWRIYRDLNKHRLREKRRGSLEQLAPQPPVATGVDTTRLEVAEALVDLWPKLTPQAQAVLQLRFDSQLTNREIAARLKISVQRVWQLTQQIQQAYQRGLTPD</sequence>
<proteinExistence type="predicted"/>
<dbReference type="InterPro" id="IPR007630">
    <property type="entry name" value="RNA_pol_sigma70_r4"/>
</dbReference>
<keyword evidence="3" id="KW-1185">Reference proteome</keyword>